<dbReference type="VEuPathDB" id="MicrosporidiaDB:EHP00_2171"/>
<reference evidence="1 2" key="1">
    <citation type="journal article" date="2017" name="Environ. Microbiol.">
        <title>Decay of the glycolytic pathway and adaptation to intranuclear parasitism within Enterocytozoonidae microsporidia.</title>
        <authorList>
            <person name="Wiredu Boakye D."/>
            <person name="Jaroenlak P."/>
            <person name="Prachumwat A."/>
            <person name="Williams T.A."/>
            <person name="Bateman K.S."/>
            <person name="Itsathitphaisarn O."/>
            <person name="Sritunyalucksana K."/>
            <person name="Paszkiewicz K.H."/>
            <person name="Moore K.A."/>
            <person name="Stentiford G.D."/>
            <person name="Williams B.A."/>
        </authorList>
    </citation>
    <scope>NUCLEOTIDE SEQUENCE [LARGE SCALE GENOMIC DNA]</scope>
    <source>
        <strain evidence="1 2">TH1</strain>
    </source>
</reference>
<accession>A0A1W0E5B0</accession>
<keyword evidence="2" id="KW-1185">Reference proteome</keyword>
<sequence>MDIKINKKIKNNTNTNNNNLYDNLYNTNNNLYNTNKYNNNNNNINNNNNNNDWISESYISNKLLTFYNFLKDLNGNFIYVYIDEEWKDVLWEVLQARIEGDFCNETYTISNGKFMSYAETRVNMCILSDIKQCKLLSKSSKIISYTEVTHDTIFITKGVQYILHNSNTNSNNNILNNTILNNNILSNISNNLCNLIKYDTFIIDNYYITNNTIRTYKCKIVDMHGFSNNIDFDTDQSKRDFYLYVEEKKQQLSSNGMRGELTELGFRVEATTPALYSVQEVYRHSKLPIEFPHRASYETGLVECKSVSIGSVVSYYKYIREVEYTTNTNNILYDDKVK</sequence>
<organism evidence="1 2">
    <name type="scientific">Ecytonucleospora hepatopenaei</name>
    <dbReference type="NCBI Taxonomy" id="646526"/>
    <lineage>
        <taxon>Eukaryota</taxon>
        <taxon>Fungi</taxon>
        <taxon>Fungi incertae sedis</taxon>
        <taxon>Microsporidia</taxon>
        <taxon>Enterocytozoonidae</taxon>
        <taxon>Ecytonucleospora</taxon>
    </lineage>
</organism>
<dbReference type="AlphaFoldDB" id="A0A1W0E5B0"/>
<gene>
    <name evidence="1" type="ORF">EHP00_2171</name>
</gene>
<proteinExistence type="predicted"/>
<dbReference type="EMBL" id="MNPJ01000020">
    <property type="protein sequence ID" value="OQS54424.1"/>
    <property type="molecule type" value="Genomic_DNA"/>
</dbReference>
<name>A0A1W0E5B0_9MICR</name>
<evidence type="ECO:0000313" key="1">
    <source>
        <dbReference type="EMBL" id="OQS54424.1"/>
    </source>
</evidence>
<dbReference type="Proteomes" id="UP000192758">
    <property type="component" value="Unassembled WGS sequence"/>
</dbReference>
<evidence type="ECO:0000313" key="2">
    <source>
        <dbReference type="Proteomes" id="UP000192758"/>
    </source>
</evidence>
<comment type="caution">
    <text evidence="1">The sequence shown here is derived from an EMBL/GenBank/DDBJ whole genome shotgun (WGS) entry which is preliminary data.</text>
</comment>
<protein>
    <submittedName>
        <fullName evidence="1">Uncharacterized protein</fullName>
    </submittedName>
</protein>